<feature type="domain" description="DUF6604" evidence="1">
    <location>
        <begin position="354"/>
        <end position="459"/>
    </location>
</feature>
<comment type="caution">
    <text evidence="2">The sequence shown here is derived from an EMBL/GenBank/DDBJ whole genome shotgun (WGS) entry which is preliminary data.</text>
</comment>
<protein>
    <recommendedName>
        <fullName evidence="1">DUF6604 domain-containing protein</fullName>
    </recommendedName>
</protein>
<evidence type="ECO:0000259" key="1">
    <source>
        <dbReference type="Pfam" id="PF20253"/>
    </source>
</evidence>
<dbReference type="Pfam" id="PF20253">
    <property type="entry name" value="DUF6604"/>
    <property type="match status" value="1"/>
</dbReference>
<proteinExistence type="predicted"/>
<sequence>MLTRFAQRLTNWNEPESIGQGTIIVIDADTLTATRLTLRNFKGPFNTHGIDIYSPPEDPSSIYVVAVNHLPNPAYYEAATRPNPSQIPQARSRLEIFHHKIGSTEATHLRSVWHPLIRTPNDVYFQTLNEIYVTNDHFYRDGIMRLIEDLAYGKTAPTDLIHLKIADPITQTLKSGGEVDDMASVIGTVANKGIHNNNGLGHGKTPSEIMICRTAIGQLLLVEVDQQHKPQLKIHETLQLPCTLDNPSYFADPYVAKTGRDASGYVLAGLAQAIAFPNGLDPVMVVLVQPKANTKSKIKDKDSNKWTQKVMFQDDGHILRTASTAVLVAIDPDENNGKKQANLFVTGPLGKGVVHLELEEQSEAFLNAPDAPKLAAPEKSTGPSAPDVKTEADLEAEVDLDRHEIIFMFHLLVQDANSFMDVIEKTWRGYKIGLVDLVPASMTTNTAIDLLRRMEEEMKPSLDKVGGVEKLLEAYYAVRCFHLGEDPDYKETPGDGLNFKVYGQTQDIFITAWQLLRSFTAVCNPRNAPVYKPGFYGTYDPESDRESKPAREKFAEDMQILMEAFPEFYLLEFRAKENFAEDELSRGLKVAFTTKEHPFWLVFAVQVFLNIHHILRDQVSRAFSELQRSALTMRNSIGSSLKMHDKLRVETWPQENDKIFREIQADMDYWCAKDPLQAEKTRLGQPTGETFRLFQWHPLFCGLLLYRFKMLYQEAGIIFVGAWGSVLYSLHLYNALQQEKLLTARWADLDMLQAIHPESWIGGPPRTPDEYIKRFCLSMGYSAANFAKAKFFVCLSESFMRLRSALSGAPIAKIKRTIYFHSPPSRPRIYTAAQSTDNVLSSKNQQNCPLIARYFKETTPSF</sequence>
<name>A0A9W9N4T5_9EURO</name>
<evidence type="ECO:0000313" key="2">
    <source>
        <dbReference type="EMBL" id="KAJ5213253.1"/>
    </source>
</evidence>
<dbReference type="EMBL" id="JAPQKQ010000001">
    <property type="protein sequence ID" value="KAJ5213253.1"/>
    <property type="molecule type" value="Genomic_DNA"/>
</dbReference>
<gene>
    <name evidence="2" type="ORF">N7449_000422</name>
</gene>
<dbReference type="InterPro" id="IPR011042">
    <property type="entry name" value="6-blade_b-propeller_TolB-like"/>
</dbReference>
<dbReference type="PANTHER" id="PTHR38795">
    <property type="entry name" value="DUF6604 DOMAIN-CONTAINING PROTEIN"/>
    <property type="match status" value="1"/>
</dbReference>
<dbReference type="Proteomes" id="UP001150942">
    <property type="component" value="Unassembled WGS sequence"/>
</dbReference>
<dbReference type="PANTHER" id="PTHR38795:SF1">
    <property type="entry name" value="DUF6604 DOMAIN-CONTAINING PROTEIN"/>
    <property type="match status" value="1"/>
</dbReference>
<keyword evidence="3" id="KW-1185">Reference proteome</keyword>
<evidence type="ECO:0000313" key="3">
    <source>
        <dbReference type="Proteomes" id="UP001150942"/>
    </source>
</evidence>
<dbReference type="OrthoDB" id="5307922at2759"/>
<accession>A0A9W9N4T5</accession>
<dbReference type="AlphaFoldDB" id="A0A9W9N4T5"/>
<dbReference type="Gene3D" id="2.120.10.30">
    <property type="entry name" value="TolB, C-terminal domain"/>
    <property type="match status" value="1"/>
</dbReference>
<reference evidence="2" key="1">
    <citation type="submission" date="2022-11" db="EMBL/GenBank/DDBJ databases">
        <authorList>
            <person name="Petersen C."/>
        </authorList>
    </citation>
    <scope>NUCLEOTIDE SEQUENCE</scope>
    <source>
        <strain evidence="2">IBT 20477</strain>
    </source>
</reference>
<reference evidence="2" key="2">
    <citation type="journal article" date="2023" name="IMA Fungus">
        <title>Comparative genomic study of the Penicillium genus elucidates a diverse pangenome and 15 lateral gene transfer events.</title>
        <authorList>
            <person name="Petersen C."/>
            <person name="Sorensen T."/>
            <person name="Nielsen M.R."/>
            <person name="Sondergaard T.E."/>
            <person name="Sorensen J.L."/>
            <person name="Fitzpatrick D.A."/>
            <person name="Frisvad J.C."/>
            <person name="Nielsen K.L."/>
        </authorList>
    </citation>
    <scope>NUCLEOTIDE SEQUENCE</scope>
    <source>
        <strain evidence="2">IBT 20477</strain>
    </source>
</reference>
<dbReference type="InterPro" id="IPR046539">
    <property type="entry name" value="DUF6604"/>
</dbReference>
<organism evidence="2 3">
    <name type="scientific">Penicillium cf. viridicatum</name>
    <dbReference type="NCBI Taxonomy" id="2972119"/>
    <lineage>
        <taxon>Eukaryota</taxon>
        <taxon>Fungi</taxon>
        <taxon>Dikarya</taxon>
        <taxon>Ascomycota</taxon>
        <taxon>Pezizomycotina</taxon>
        <taxon>Eurotiomycetes</taxon>
        <taxon>Eurotiomycetidae</taxon>
        <taxon>Eurotiales</taxon>
        <taxon>Aspergillaceae</taxon>
        <taxon>Penicillium</taxon>
    </lineage>
</organism>